<evidence type="ECO:0000313" key="2">
    <source>
        <dbReference type="EMBL" id="KAI0294254.1"/>
    </source>
</evidence>
<accession>A0AAD4LXB2</accession>
<feature type="repeat" description="ANK" evidence="1">
    <location>
        <begin position="38"/>
        <end position="70"/>
    </location>
</feature>
<dbReference type="SUPFAM" id="SSF48403">
    <property type="entry name" value="Ankyrin repeat"/>
    <property type="match status" value="1"/>
</dbReference>
<protein>
    <recommendedName>
        <fullName evidence="4">Ankyrin repeat protein</fullName>
    </recommendedName>
</protein>
<keyword evidence="1" id="KW-0040">ANK repeat</keyword>
<keyword evidence="3" id="KW-1185">Reference proteome</keyword>
<dbReference type="Gene3D" id="1.25.40.20">
    <property type="entry name" value="Ankyrin repeat-containing domain"/>
    <property type="match status" value="1"/>
</dbReference>
<sequence>MQHCRMIRGQTSERKLRKPYNRCLSMGPMSITGTGISGTETPLYIAMREGCYIIAELLFNRGADVSAPSWIGCYIWRCTMCSWTSRSCNLSVARMCVRGWTAISNGFGANVLVEHDAGVV</sequence>
<reference evidence="2" key="1">
    <citation type="journal article" date="2022" name="New Phytol.">
        <title>Evolutionary transition to the ectomycorrhizal habit in the genomes of a hyperdiverse lineage of mushroom-forming fungi.</title>
        <authorList>
            <person name="Looney B."/>
            <person name="Miyauchi S."/>
            <person name="Morin E."/>
            <person name="Drula E."/>
            <person name="Courty P.E."/>
            <person name="Kohler A."/>
            <person name="Kuo A."/>
            <person name="LaButti K."/>
            <person name="Pangilinan J."/>
            <person name="Lipzen A."/>
            <person name="Riley R."/>
            <person name="Andreopoulos W."/>
            <person name="He G."/>
            <person name="Johnson J."/>
            <person name="Nolan M."/>
            <person name="Tritt A."/>
            <person name="Barry K.W."/>
            <person name="Grigoriev I.V."/>
            <person name="Nagy L.G."/>
            <person name="Hibbett D."/>
            <person name="Henrissat B."/>
            <person name="Matheny P.B."/>
            <person name="Labbe J."/>
            <person name="Martin F.M."/>
        </authorList>
    </citation>
    <scope>NUCLEOTIDE SEQUENCE</scope>
    <source>
        <strain evidence="2">BPL690</strain>
    </source>
</reference>
<dbReference type="PROSITE" id="PS50088">
    <property type="entry name" value="ANK_REPEAT"/>
    <property type="match status" value="1"/>
</dbReference>
<dbReference type="InterPro" id="IPR002110">
    <property type="entry name" value="Ankyrin_rpt"/>
</dbReference>
<evidence type="ECO:0000256" key="1">
    <source>
        <dbReference type="PROSITE-ProRule" id="PRU00023"/>
    </source>
</evidence>
<organism evidence="2 3">
    <name type="scientific">Multifurca ochricompacta</name>
    <dbReference type="NCBI Taxonomy" id="376703"/>
    <lineage>
        <taxon>Eukaryota</taxon>
        <taxon>Fungi</taxon>
        <taxon>Dikarya</taxon>
        <taxon>Basidiomycota</taxon>
        <taxon>Agaricomycotina</taxon>
        <taxon>Agaricomycetes</taxon>
        <taxon>Russulales</taxon>
        <taxon>Russulaceae</taxon>
        <taxon>Multifurca</taxon>
    </lineage>
</organism>
<evidence type="ECO:0000313" key="3">
    <source>
        <dbReference type="Proteomes" id="UP001203297"/>
    </source>
</evidence>
<dbReference type="Pfam" id="PF00023">
    <property type="entry name" value="Ank"/>
    <property type="match status" value="1"/>
</dbReference>
<dbReference type="EMBL" id="WTXG01000078">
    <property type="protein sequence ID" value="KAI0294254.1"/>
    <property type="molecule type" value="Genomic_DNA"/>
</dbReference>
<dbReference type="PROSITE" id="PS50297">
    <property type="entry name" value="ANK_REP_REGION"/>
    <property type="match status" value="1"/>
</dbReference>
<gene>
    <name evidence="2" type="ORF">B0F90DRAFT_1297048</name>
</gene>
<proteinExistence type="predicted"/>
<dbReference type="Proteomes" id="UP001203297">
    <property type="component" value="Unassembled WGS sequence"/>
</dbReference>
<evidence type="ECO:0008006" key="4">
    <source>
        <dbReference type="Google" id="ProtNLM"/>
    </source>
</evidence>
<dbReference type="AlphaFoldDB" id="A0AAD4LXB2"/>
<comment type="caution">
    <text evidence="2">The sequence shown here is derived from an EMBL/GenBank/DDBJ whole genome shotgun (WGS) entry which is preliminary data.</text>
</comment>
<name>A0AAD4LXB2_9AGAM</name>
<dbReference type="InterPro" id="IPR036770">
    <property type="entry name" value="Ankyrin_rpt-contain_sf"/>
</dbReference>